<dbReference type="GO" id="GO:0003677">
    <property type="term" value="F:DNA binding"/>
    <property type="evidence" value="ECO:0007669"/>
    <property type="project" value="UniProtKB-KW"/>
</dbReference>
<dbReference type="EMBL" id="VLKE01000001">
    <property type="protein sequence ID" value="TWH70912.1"/>
    <property type="molecule type" value="Genomic_DNA"/>
</dbReference>
<comment type="caution">
    <text evidence="3">The sequence shown here is derived from an EMBL/GenBank/DDBJ whole genome shotgun (WGS) entry which is preliminary data.</text>
</comment>
<evidence type="ECO:0000256" key="1">
    <source>
        <dbReference type="ARBA" id="ARBA00023125"/>
    </source>
</evidence>
<sequence>MWLTPAQKPPGSQVHEGSTYHRGCFGDHTHGRPASMLARVITNKQTALVSVRTPWATFTSARRLSDKPNRRWALKDLAAKMEWSRSRLSHHAAPHAGPGTHRQGARSAGGAGLHPAPDRRRLQDSKAVVTADPARVAAARQLLAHLGVTLADLQADPLARTCRPSPSSCPTSSRRPGRGGRRTYGTSWNRMAAAWGERPLDAIAASDIEAMQRQIAATARSRRNSRSGRHAGEHVIAAARAIYNRAIADGLIDAAASPPTGWSSPAGYRAPVAPSPPTSPNRSTSLPAPAARTSSSTRC</sequence>
<evidence type="ECO:0000256" key="2">
    <source>
        <dbReference type="SAM" id="MobiDB-lite"/>
    </source>
</evidence>
<evidence type="ECO:0000313" key="3">
    <source>
        <dbReference type="EMBL" id="TWH70912.1"/>
    </source>
</evidence>
<protein>
    <submittedName>
        <fullName evidence="3">Uncharacterized protein</fullName>
    </submittedName>
</protein>
<keyword evidence="4" id="KW-1185">Reference proteome</keyword>
<dbReference type="InterPro" id="IPR010998">
    <property type="entry name" value="Integrase_recombinase_N"/>
</dbReference>
<keyword evidence="1" id="KW-0238">DNA-binding</keyword>
<name>A0A562IJ41_MICOL</name>
<feature type="region of interest" description="Disordered" evidence="2">
    <location>
        <begin position="159"/>
        <end position="185"/>
    </location>
</feature>
<feature type="region of interest" description="Disordered" evidence="2">
    <location>
        <begin position="254"/>
        <end position="299"/>
    </location>
</feature>
<accession>A0A562IJ41</accession>
<dbReference type="Gene3D" id="1.10.150.130">
    <property type="match status" value="1"/>
</dbReference>
<dbReference type="Proteomes" id="UP000319825">
    <property type="component" value="Unassembled WGS sequence"/>
</dbReference>
<feature type="region of interest" description="Disordered" evidence="2">
    <location>
        <begin position="1"/>
        <end position="27"/>
    </location>
</feature>
<gene>
    <name evidence="3" type="ORF">JD77_05937</name>
</gene>
<organism evidence="3 4">
    <name type="scientific">Micromonospora olivasterospora</name>
    <dbReference type="NCBI Taxonomy" id="1880"/>
    <lineage>
        <taxon>Bacteria</taxon>
        <taxon>Bacillati</taxon>
        <taxon>Actinomycetota</taxon>
        <taxon>Actinomycetes</taxon>
        <taxon>Micromonosporales</taxon>
        <taxon>Micromonosporaceae</taxon>
        <taxon>Micromonospora</taxon>
    </lineage>
</organism>
<feature type="region of interest" description="Disordered" evidence="2">
    <location>
        <begin position="85"/>
        <end position="127"/>
    </location>
</feature>
<dbReference type="AlphaFoldDB" id="A0A562IJ41"/>
<evidence type="ECO:0000313" key="4">
    <source>
        <dbReference type="Proteomes" id="UP000319825"/>
    </source>
</evidence>
<feature type="compositionally biased region" description="Low complexity" evidence="2">
    <location>
        <begin position="160"/>
        <end position="174"/>
    </location>
</feature>
<proteinExistence type="predicted"/>
<reference evidence="3 4" key="1">
    <citation type="submission" date="2019-07" db="EMBL/GenBank/DDBJ databases">
        <title>R&amp;d 2014.</title>
        <authorList>
            <person name="Klenk H.-P."/>
        </authorList>
    </citation>
    <scope>NUCLEOTIDE SEQUENCE [LARGE SCALE GENOMIC DNA]</scope>
    <source>
        <strain evidence="3 4">DSM 43868</strain>
    </source>
</reference>